<dbReference type="NCBIfam" id="TIGR00207">
    <property type="entry name" value="fliG"/>
    <property type="match status" value="1"/>
</dbReference>
<feature type="domain" description="Flagellar motor switch protein FliG middle" evidence="11">
    <location>
        <begin position="118"/>
        <end position="191"/>
    </location>
</feature>
<evidence type="ECO:0000256" key="2">
    <source>
        <dbReference type="ARBA" id="ARBA00004413"/>
    </source>
</evidence>
<keyword evidence="6" id="KW-0145">Chemotaxis</keyword>
<evidence type="ECO:0000256" key="6">
    <source>
        <dbReference type="ARBA" id="ARBA00022500"/>
    </source>
</evidence>
<gene>
    <name evidence="13" type="primary">fliG</name>
    <name evidence="13" type="ORF">GCM10009547_09630</name>
</gene>
<dbReference type="PRINTS" id="PR00954">
    <property type="entry name" value="FLGMOTORFLIG"/>
</dbReference>
<evidence type="ECO:0000256" key="5">
    <source>
        <dbReference type="ARBA" id="ARBA00022475"/>
    </source>
</evidence>
<reference evidence="13 14" key="1">
    <citation type="journal article" date="2019" name="Int. J. Syst. Evol. Microbiol.">
        <title>The Global Catalogue of Microorganisms (GCM) 10K type strain sequencing project: providing services to taxonomists for standard genome sequencing and annotation.</title>
        <authorList>
            <consortium name="The Broad Institute Genomics Platform"/>
            <consortium name="The Broad Institute Genome Sequencing Center for Infectious Disease"/>
            <person name="Wu L."/>
            <person name="Ma J."/>
        </authorList>
    </citation>
    <scope>NUCLEOTIDE SEQUENCE [LARGE SCALE GENOMIC DNA]</scope>
    <source>
        <strain evidence="13 14">JCM 10671</strain>
    </source>
</reference>
<keyword evidence="9" id="KW-0975">Bacterial flagellum</keyword>
<dbReference type="PANTHER" id="PTHR30534">
    <property type="entry name" value="FLAGELLAR MOTOR SWITCH PROTEIN FLIG"/>
    <property type="match status" value="1"/>
</dbReference>
<dbReference type="Proteomes" id="UP001500957">
    <property type="component" value="Unassembled WGS sequence"/>
</dbReference>
<evidence type="ECO:0000313" key="14">
    <source>
        <dbReference type="Proteomes" id="UP001500957"/>
    </source>
</evidence>
<proteinExistence type="inferred from homology"/>
<evidence type="ECO:0000256" key="3">
    <source>
        <dbReference type="ARBA" id="ARBA00010299"/>
    </source>
</evidence>
<evidence type="ECO:0000313" key="13">
    <source>
        <dbReference type="EMBL" id="GAA0609607.1"/>
    </source>
</evidence>
<dbReference type="InterPro" id="IPR028263">
    <property type="entry name" value="FliG_N"/>
</dbReference>
<protein>
    <recommendedName>
        <fullName evidence="4">Flagellar motor switch protein FliG</fullName>
    </recommendedName>
</protein>
<dbReference type="Pfam" id="PF14841">
    <property type="entry name" value="FliG_M"/>
    <property type="match status" value="1"/>
</dbReference>
<keyword evidence="14" id="KW-1185">Reference proteome</keyword>
<evidence type="ECO:0000259" key="12">
    <source>
        <dbReference type="Pfam" id="PF14842"/>
    </source>
</evidence>
<dbReference type="Pfam" id="PF14842">
    <property type="entry name" value="FliG_N"/>
    <property type="match status" value="1"/>
</dbReference>
<evidence type="ECO:0000256" key="4">
    <source>
        <dbReference type="ARBA" id="ARBA00021870"/>
    </source>
</evidence>
<evidence type="ECO:0000259" key="10">
    <source>
        <dbReference type="Pfam" id="PF01706"/>
    </source>
</evidence>
<keyword evidence="13" id="KW-0966">Cell projection</keyword>
<keyword evidence="13" id="KW-0969">Cilium</keyword>
<dbReference type="InterPro" id="IPR032779">
    <property type="entry name" value="FliG_M"/>
</dbReference>
<keyword evidence="5" id="KW-1003">Cell membrane</keyword>
<keyword evidence="13" id="KW-0282">Flagellum</keyword>
<dbReference type="PIRSF" id="PIRSF003161">
    <property type="entry name" value="FliG"/>
    <property type="match status" value="1"/>
</dbReference>
<sequence>MSTDLATLSGVTKAAILLMQVPRDDSARILAQMRETEVEAVTAEIVRLQHVDPDLADRVITEFQEMAAARRVVLEGGVRYARDLLAGALGEEKADEVIGRISASMKEIPFEFLRRADPRQILSYLADEHPQTIALVLAHMSADQASLVLGGLAPALQADVAHRIAVMDRTSPEIITSVETSLKRRLLSVLATSEFSEVGGISPLVDIISRADRSTEKLILEGLEGRDPDLADEIRSHMFMFKDIVGLDDRSVQLVLRQIDTSTLATALKGVSEDVKEKILKNISERAAENLLEEIDLLGPVRLRTVEEAQASIVQSIRSLEESGELVMRRESDDDFVS</sequence>
<keyword evidence="8" id="KW-0472">Membrane</keyword>
<evidence type="ECO:0000256" key="9">
    <source>
        <dbReference type="ARBA" id="ARBA00023143"/>
    </source>
</evidence>
<dbReference type="InterPro" id="IPR000090">
    <property type="entry name" value="Flg_Motor_Flig"/>
</dbReference>
<comment type="caution">
    <text evidence="13">The sequence shown here is derived from an EMBL/GenBank/DDBJ whole genome shotgun (WGS) entry which is preliminary data.</text>
</comment>
<dbReference type="Pfam" id="PF01706">
    <property type="entry name" value="FliG_C"/>
    <property type="match status" value="1"/>
</dbReference>
<dbReference type="SUPFAM" id="SSF48029">
    <property type="entry name" value="FliG"/>
    <property type="match status" value="2"/>
</dbReference>
<accession>A0ABN1GE32</accession>
<name>A0ABN1GE32_9ACTN</name>
<dbReference type="Gene3D" id="1.10.220.30">
    <property type="match status" value="3"/>
</dbReference>
<organism evidence="13 14">
    <name type="scientific">Sporichthya brevicatena</name>
    <dbReference type="NCBI Taxonomy" id="171442"/>
    <lineage>
        <taxon>Bacteria</taxon>
        <taxon>Bacillati</taxon>
        <taxon>Actinomycetota</taxon>
        <taxon>Actinomycetes</taxon>
        <taxon>Sporichthyales</taxon>
        <taxon>Sporichthyaceae</taxon>
        <taxon>Sporichthya</taxon>
    </lineage>
</organism>
<dbReference type="PANTHER" id="PTHR30534:SF0">
    <property type="entry name" value="FLAGELLAR MOTOR SWITCH PROTEIN FLIG"/>
    <property type="match status" value="1"/>
</dbReference>
<comment type="similarity">
    <text evidence="3">Belongs to the FliG family.</text>
</comment>
<comment type="subcellular location">
    <subcellularLocation>
        <location evidence="1">Bacterial flagellum basal body</location>
    </subcellularLocation>
    <subcellularLocation>
        <location evidence="2">Cell membrane</location>
        <topology evidence="2">Peripheral membrane protein</topology>
        <orientation evidence="2">Cytoplasmic side</orientation>
    </subcellularLocation>
</comment>
<evidence type="ECO:0000256" key="7">
    <source>
        <dbReference type="ARBA" id="ARBA00022779"/>
    </source>
</evidence>
<feature type="domain" description="Flagellar motor switch protein FliG C-terminal" evidence="10">
    <location>
        <begin position="222"/>
        <end position="327"/>
    </location>
</feature>
<dbReference type="InterPro" id="IPR011002">
    <property type="entry name" value="FliG_a-hlx"/>
</dbReference>
<feature type="domain" description="Flagellar motor switch protein FliG N-terminal" evidence="12">
    <location>
        <begin position="8"/>
        <end position="110"/>
    </location>
</feature>
<evidence type="ECO:0000259" key="11">
    <source>
        <dbReference type="Pfam" id="PF14841"/>
    </source>
</evidence>
<dbReference type="RefSeq" id="WP_344602171.1">
    <property type="nucleotide sequence ID" value="NZ_BAAAHE010000007.1"/>
</dbReference>
<dbReference type="InterPro" id="IPR023087">
    <property type="entry name" value="Flg_Motor_Flig_C"/>
</dbReference>
<dbReference type="EMBL" id="BAAAHE010000007">
    <property type="protein sequence ID" value="GAA0609607.1"/>
    <property type="molecule type" value="Genomic_DNA"/>
</dbReference>
<evidence type="ECO:0000256" key="8">
    <source>
        <dbReference type="ARBA" id="ARBA00023136"/>
    </source>
</evidence>
<keyword evidence="7" id="KW-0283">Flagellar rotation</keyword>
<evidence type="ECO:0000256" key="1">
    <source>
        <dbReference type="ARBA" id="ARBA00004117"/>
    </source>
</evidence>